<dbReference type="RefSeq" id="WP_008788728.1">
    <property type="nucleotide sequence ID" value="NZ_AKCB01000003.1"/>
</dbReference>
<feature type="region of interest" description="Disordered" evidence="6">
    <location>
        <begin position="1"/>
        <end position="28"/>
    </location>
</feature>
<evidence type="ECO:0000313" key="9">
    <source>
        <dbReference type="EMBL" id="EFW05038.1"/>
    </source>
</evidence>
<dbReference type="Pfam" id="PF00122">
    <property type="entry name" value="E1-E2_ATPase"/>
    <property type="match status" value="1"/>
</dbReference>
<dbReference type="SFLD" id="SFLDF00027">
    <property type="entry name" value="p-type_atpase"/>
    <property type="match status" value="1"/>
</dbReference>
<feature type="transmembrane region" description="Helical" evidence="7">
    <location>
        <begin position="590"/>
        <end position="612"/>
    </location>
</feature>
<dbReference type="InterPro" id="IPR023298">
    <property type="entry name" value="ATPase_P-typ_TM_dom_sf"/>
</dbReference>
<keyword evidence="2 7" id="KW-0812">Transmembrane</keyword>
<evidence type="ECO:0000256" key="3">
    <source>
        <dbReference type="ARBA" id="ARBA00022967"/>
    </source>
</evidence>
<feature type="transmembrane region" description="Helical" evidence="7">
    <location>
        <begin position="218"/>
        <end position="237"/>
    </location>
</feature>
<evidence type="ECO:0000256" key="4">
    <source>
        <dbReference type="ARBA" id="ARBA00022989"/>
    </source>
</evidence>
<comment type="subcellular location">
    <subcellularLocation>
        <location evidence="1">Membrane</location>
        <topology evidence="1">Multi-pass membrane protein</topology>
    </subcellularLocation>
</comment>
<dbReference type="OrthoDB" id="9760364at2"/>
<dbReference type="GO" id="GO:0016887">
    <property type="term" value="F:ATP hydrolysis activity"/>
    <property type="evidence" value="ECO:0007669"/>
    <property type="project" value="InterPro"/>
</dbReference>
<dbReference type="PROSITE" id="PS00154">
    <property type="entry name" value="ATPASE_E1_E2"/>
    <property type="match status" value="1"/>
</dbReference>
<gene>
    <name evidence="9" type="ORF">HMPREF9488_01620</name>
</gene>
<dbReference type="SFLD" id="SFLDG00002">
    <property type="entry name" value="C1.7:_P-type_atpase_like"/>
    <property type="match status" value="1"/>
</dbReference>
<dbReference type="NCBIfam" id="TIGR01494">
    <property type="entry name" value="ATPase_P-type"/>
    <property type="match status" value="2"/>
</dbReference>
<name>E7GA30_9FIRM</name>
<dbReference type="InterPro" id="IPR018303">
    <property type="entry name" value="ATPase_P-typ_P_site"/>
</dbReference>
<dbReference type="HOGENOM" id="CLU_002360_5_1_9"/>
<sequence>MENTHAYQTHGLNTNEVQERKDAGKQNGISQPASKTYYQILKDNIFTLFNLLNFFIFVALMMVEAWSNLVFMAIIIANAGIGILQEMNAKRLVDKLSILTKPTIHVMRDGHKQVVDIQDIVLDDLLILESGDQVCNDAVVVFGSIEANESLLTGESDPIHKHQDAHLLSGSSVISGKCYARVEKVGKDNYATTLIQQAQVSKEQNSELMDSMNRVTRITTFMIIPLGIILFIEALWLRDDTLLTAVVSSSAALLGMLPKGLVLLTSVSLANGVTRLAKRQVLVQDLYSLETLSHVDVLCLDKTGTITDGHMKVEHMFTYGVISHLPNKEIMGSYLRFSDDNNVTFQAMDHYFQKNQILNPLQKIPFSSLRKWSAIEFESFGTVVVGATEKIMKHNLPIEINEYIQQGMRAIAVGFTKESVFDDQPLPELQTLMVLILSDNMRKNTKETLDYFHKEGIDTKIISGDHVETVAAIAKKAGVKNYEKFIDMSTVTDEEISTVVEDYTIFGRVTPFQKKRIVEELQKGGHHVAMTGDGVNDLLALKEADCSIAIADGSDASKQISQVVLLNSDFTCLPDVLLEGRKVVNNVTRVAGVFFIKTIYTILLSIICVFTNTPFPFIPLQITLIDLFIEAMPSFLTMFESDTRKIKGAFLPQVFTKALPNGISIIICFMLVMMFYPRFSFDYLEAVTIMYIVLGVVSMVAVIRSCIPFTNLRVIVCTLMILGFISAVVVGAGHLNLAVITQRIGIYAIGVSFIGLVIERLFYSYIKKNQTPLQAIPYISK</sequence>
<dbReference type="SUPFAM" id="SSF81653">
    <property type="entry name" value="Calcium ATPase, transduction domain A"/>
    <property type="match status" value="1"/>
</dbReference>
<feature type="transmembrane region" description="Helical" evidence="7">
    <location>
        <begin position="45"/>
        <end position="63"/>
    </location>
</feature>
<comment type="caution">
    <text evidence="9">The sequence shown here is derived from an EMBL/GenBank/DDBJ whole genome shotgun (WGS) entry which is preliminary data.</text>
</comment>
<feature type="transmembrane region" description="Helical" evidence="7">
    <location>
        <begin position="658"/>
        <end position="676"/>
    </location>
</feature>
<feature type="transmembrane region" description="Helical" evidence="7">
    <location>
        <begin position="714"/>
        <end position="732"/>
    </location>
</feature>
<dbReference type="InterPro" id="IPR036412">
    <property type="entry name" value="HAD-like_sf"/>
</dbReference>
<feature type="domain" description="P-type ATPase A" evidence="8">
    <location>
        <begin position="99"/>
        <end position="198"/>
    </location>
</feature>
<dbReference type="AlphaFoldDB" id="E7GA30"/>
<evidence type="ECO:0000256" key="1">
    <source>
        <dbReference type="ARBA" id="ARBA00004141"/>
    </source>
</evidence>
<feature type="transmembrane region" description="Helical" evidence="7">
    <location>
        <begin position="688"/>
        <end position="707"/>
    </location>
</feature>
<evidence type="ECO:0000259" key="8">
    <source>
        <dbReference type="Pfam" id="PF00122"/>
    </source>
</evidence>
<dbReference type="InterPro" id="IPR023299">
    <property type="entry name" value="ATPase_P-typ_cyto_dom_N"/>
</dbReference>
<accession>E7GA30</accession>
<dbReference type="SUPFAM" id="SSF56784">
    <property type="entry name" value="HAD-like"/>
    <property type="match status" value="1"/>
</dbReference>
<dbReference type="Gene3D" id="3.40.1110.10">
    <property type="entry name" value="Calcium-transporting ATPase, cytoplasmic domain N"/>
    <property type="match status" value="1"/>
</dbReference>
<reference evidence="9 10" key="1">
    <citation type="submission" date="2010-12" db="EMBL/GenBank/DDBJ databases">
        <title>The Genome Sequence of Coprobacillus sp. strain 29_1.</title>
        <authorList>
            <consortium name="The Broad Institute Genome Sequencing Platform"/>
            <person name="Earl A."/>
            <person name="Ward D."/>
            <person name="Feldgarden M."/>
            <person name="Gevers D."/>
            <person name="Daigneault M."/>
            <person name="Sibley C.D."/>
            <person name="White A."/>
            <person name="Strauss J."/>
            <person name="Allen-Vercoe E."/>
            <person name="Young S.K."/>
            <person name="Zeng Q."/>
            <person name="Gargeya S."/>
            <person name="Fitzgerald M."/>
            <person name="Haas B."/>
            <person name="Abouelleil A."/>
            <person name="Alvarado L."/>
            <person name="Arachchi H.M."/>
            <person name="Berlin A."/>
            <person name="Brown A."/>
            <person name="Chapman S.B."/>
            <person name="Chen Z."/>
            <person name="Dunbar C."/>
            <person name="Freedman E."/>
            <person name="Gearin G."/>
            <person name="Gellesch M."/>
            <person name="Goldberg J."/>
            <person name="Griggs A."/>
            <person name="Gujja S."/>
            <person name="Heilman E."/>
            <person name="Heiman D."/>
            <person name="Howarth C."/>
            <person name="Larson L."/>
            <person name="Lui A."/>
            <person name="MacDonald P.J.P."/>
            <person name="Mehta T."/>
            <person name="Montmayeur A."/>
            <person name="Murphy C."/>
            <person name="Neiman D."/>
            <person name="Pearson M."/>
            <person name="Priest M."/>
            <person name="Roberts A."/>
            <person name="Saif S."/>
            <person name="Shea T."/>
            <person name="Shenoy N."/>
            <person name="Sisk P."/>
            <person name="Stolte C."/>
            <person name="Sykes S."/>
            <person name="White J."/>
            <person name="Yandava C."/>
            <person name="Nusbaum C."/>
            <person name="Birren B."/>
        </authorList>
    </citation>
    <scope>NUCLEOTIDE SEQUENCE [LARGE SCALE GENOMIC DNA]</scope>
    <source>
        <strain evidence="9 10">29_1</strain>
    </source>
</reference>
<dbReference type="GO" id="GO:0005524">
    <property type="term" value="F:ATP binding"/>
    <property type="evidence" value="ECO:0007669"/>
    <property type="project" value="InterPro"/>
</dbReference>
<dbReference type="Gene3D" id="3.40.50.1000">
    <property type="entry name" value="HAD superfamily/HAD-like"/>
    <property type="match status" value="1"/>
</dbReference>
<evidence type="ECO:0000256" key="6">
    <source>
        <dbReference type="SAM" id="MobiDB-lite"/>
    </source>
</evidence>
<dbReference type="Proteomes" id="UP000003157">
    <property type="component" value="Unassembled WGS sequence"/>
</dbReference>
<dbReference type="InterPro" id="IPR008250">
    <property type="entry name" value="ATPase_P-typ_transduc_dom_A_sf"/>
</dbReference>
<keyword evidence="3" id="KW-1278">Translocase</keyword>
<proteinExistence type="predicted"/>
<feature type="transmembrane region" description="Helical" evidence="7">
    <location>
        <begin position="744"/>
        <end position="763"/>
    </location>
</feature>
<dbReference type="GO" id="GO:0016020">
    <property type="term" value="C:membrane"/>
    <property type="evidence" value="ECO:0007669"/>
    <property type="project" value="UniProtKB-SubCell"/>
</dbReference>
<dbReference type="InterPro" id="IPR044492">
    <property type="entry name" value="P_typ_ATPase_HD_dom"/>
</dbReference>
<evidence type="ECO:0000313" key="10">
    <source>
        <dbReference type="Proteomes" id="UP000003157"/>
    </source>
</evidence>
<dbReference type="InterPro" id="IPR059000">
    <property type="entry name" value="ATPase_P-type_domA"/>
</dbReference>
<evidence type="ECO:0000256" key="5">
    <source>
        <dbReference type="ARBA" id="ARBA00023136"/>
    </source>
</evidence>
<dbReference type="Gene3D" id="2.70.150.10">
    <property type="entry name" value="Calcium-transporting ATPase, cytoplasmic transduction domain A"/>
    <property type="match status" value="1"/>
</dbReference>
<evidence type="ECO:0000256" key="2">
    <source>
        <dbReference type="ARBA" id="ARBA00022692"/>
    </source>
</evidence>
<keyword evidence="5 7" id="KW-0472">Membrane</keyword>
<organism evidence="9 10">
    <name type="scientific">Coprobacillus cateniformis</name>
    <dbReference type="NCBI Taxonomy" id="100884"/>
    <lineage>
        <taxon>Bacteria</taxon>
        <taxon>Bacillati</taxon>
        <taxon>Bacillota</taxon>
        <taxon>Erysipelotrichia</taxon>
        <taxon>Erysipelotrichales</taxon>
        <taxon>Coprobacillaceae</taxon>
        <taxon>Coprobacillus</taxon>
    </lineage>
</organism>
<keyword evidence="10" id="KW-1185">Reference proteome</keyword>
<dbReference type="Pfam" id="PF00702">
    <property type="entry name" value="Hydrolase"/>
    <property type="match status" value="1"/>
</dbReference>
<feature type="compositionally biased region" description="Polar residues" evidence="6">
    <location>
        <begin position="1"/>
        <end position="16"/>
    </location>
</feature>
<protein>
    <submittedName>
        <fullName evidence="9">Cation-transporting ATPase</fullName>
    </submittedName>
</protein>
<dbReference type="PRINTS" id="PR00120">
    <property type="entry name" value="HATPASE"/>
</dbReference>
<dbReference type="EMBL" id="ADKX01000030">
    <property type="protein sequence ID" value="EFW05038.1"/>
    <property type="molecule type" value="Genomic_DNA"/>
</dbReference>
<dbReference type="STRING" id="100884.GCA_000269565_03462"/>
<dbReference type="Gene3D" id="1.20.1110.10">
    <property type="entry name" value="Calcium-transporting ATPase, transmembrane domain"/>
    <property type="match status" value="1"/>
</dbReference>
<feature type="transmembrane region" description="Helical" evidence="7">
    <location>
        <begin position="69"/>
        <end position="87"/>
    </location>
</feature>
<dbReference type="PRINTS" id="PR00119">
    <property type="entry name" value="CATATPASE"/>
</dbReference>
<keyword evidence="4 7" id="KW-1133">Transmembrane helix</keyword>
<dbReference type="SFLD" id="SFLDS00003">
    <property type="entry name" value="Haloacid_Dehalogenase"/>
    <property type="match status" value="1"/>
</dbReference>
<dbReference type="InterPro" id="IPR001757">
    <property type="entry name" value="P_typ_ATPase"/>
</dbReference>
<evidence type="ECO:0000256" key="7">
    <source>
        <dbReference type="SAM" id="Phobius"/>
    </source>
</evidence>
<dbReference type="InterPro" id="IPR023214">
    <property type="entry name" value="HAD_sf"/>
</dbReference>
<dbReference type="PANTHER" id="PTHR42861">
    <property type="entry name" value="CALCIUM-TRANSPORTING ATPASE"/>
    <property type="match status" value="1"/>
</dbReference>
<dbReference type="eggNOG" id="COG0474">
    <property type="taxonomic scope" value="Bacteria"/>
</dbReference>
<feature type="transmembrane region" description="Helical" evidence="7">
    <location>
        <begin position="618"/>
        <end position="637"/>
    </location>
</feature>
<dbReference type="SUPFAM" id="SSF81665">
    <property type="entry name" value="Calcium ATPase, transmembrane domain M"/>
    <property type="match status" value="1"/>
</dbReference>
<feature type="transmembrane region" description="Helical" evidence="7">
    <location>
        <begin position="243"/>
        <end position="270"/>
    </location>
</feature>
<dbReference type="GeneID" id="78231220"/>